<protein>
    <submittedName>
        <fullName evidence="2">Class II aldolase/adducin family protein</fullName>
    </submittedName>
</protein>
<sequence>MANQVKSFCSKIGCDPLLVQGAGGNVSWKDGEILWIKASGTWLADAELKEIFVPVDLASLRNAIACGNFSVTPTVLGSSSLRPSIETLLHALMPHPIVVHLHAVEVLAHLVRKNWLSDMQMLLNDAVAWTAVPYKKPGADLAAAVNHALQGEAAFRVVFLQNHGIVIGGNNIAEIEATLKLLVDCMRTTPIDHEVYSPSAIDIGGGYIPVSDPYLHYLAKDLTLFARLDSQWTLYPDHVVFLGPAAQAYPSIEALHIFLRSAKNRPELIFIKDVGVFVQSDFSLAKILQLRCYYEVLVRQQHGQEINTLRPQEIGELLNWDAEQYRLALSK</sequence>
<evidence type="ECO:0000259" key="1">
    <source>
        <dbReference type="SMART" id="SM01007"/>
    </source>
</evidence>
<dbReference type="RefSeq" id="WP_289831469.1">
    <property type="nucleotide sequence ID" value="NZ_JAUEDK010000044.1"/>
</dbReference>
<name>A0ABT7XSQ1_9NEIS</name>
<dbReference type="Gene3D" id="3.40.225.10">
    <property type="entry name" value="Class II aldolase/adducin N-terminal domain"/>
    <property type="match status" value="1"/>
</dbReference>
<reference evidence="2" key="1">
    <citation type="submission" date="2023-06" db="EMBL/GenBank/DDBJ databases">
        <authorList>
            <person name="Zhang S."/>
        </authorList>
    </citation>
    <scope>NUCLEOTIDE SEQUENCE</scope>
    <source>
        <strain evidence="2">SG2303</strain>
    </source>
</reference>
<feature type="domain" description="Class II aldolase/adducin N-terminal" evidence="1">
    <location>
        <begin position="4"/>
        <end position="183"/>
    </location>
</feature>
<dbReference type="SUPFAM" id="SSF53639">
    <property type="entry name" value="AraD/HMP-PK domain-like"/>
    <property type="match status" value="1"/>
</dbReference>
<evidence type="ECO:0000313" key="3">
    <source>
        <dbReference type="Proteomes" id="UP001168540"/>
    </source>
</evidence>
<keyword evidence="3" id="KW-1185">Reference proteome</keyword>
<proteinExistence type="predicted"/>
<comment type="caution">
    <text evidence="2">The sequence shown here is derived from an EMBL/GenBank/DDBJ whole genome shotgun (WGS) entry which is preliminary data.</text>
</comment>
<dbReference type="SMART" id="SM01007">
    <property type="entry name" value="Aldolase_II"/>
    <property type="match status" value="1"/>
</dbReference>
<organism evidence="2 3">
    <name type="scientific">Crenobacter oryzisoli</name>
    <dbReference type="NCBI Taxonomy" id="3056844"/>
    <lineage>
        <taxon>Bacteria</taxon>
        <taxon>Pseudomonadati</taxon>
        <taxon>Pseudomonadota</taxon>
        <taxon>Betaproteobacteria</taxon>
        <taxon>Neisseriales</taxon>
        <taxon>Neisseriaceae</taxon>
        <taxon>Crenobacter</taxon>
    </lineage>
</organism>
<evidence type="ECO:0000313" key="2">
    <source>
        <dbReference type="EMBL" id="MDN0076831.1"/>
    </source>
</evidence>
<accession>A0ABT7XSQ1</accession>
<dbReference type="InterPro" id="IPR001303">
    <property type="entry name" value="Aldolase_II/adducin_N"/>
</dbReference>
<gene>
    <name evidence="2" type="ORF">QU481_18450</name>
</gene>
<dbReference type="InterPro" id="IPR036409">
    <property type="entry name" value="Aldolase_II/adducin_N_sf"/>
</dbReference>
<dbReference type="EMBL" id="JAUEDK010000044">
    <property type="protein sequence ID" value="MDN0076831.1"/>
    <property type="molecule type" value="Genomic_DNA"/>
</dbReference>
<dbReference type="Pfam" id="PF00596">
    <property type="entry name" value="Aldolase_II"/>
    <property type="match status" value="1"/>
</dbReference>
<dbReference type="Proteomes" id="UP001168540">
    <property type="component" value="Unassembled WGS sequence"/>
</dbReference>